<evidence type="ECO:0000256" key="2">
    <source>
        <dbReference type="ARBA" id="ARBA00022670"/>
    </source>
</evidence>
<name>A0A9W6MT98_9HYPH</name>
<proteinExistence type="inferred from homology"/>
<sequence>MEDSARPAMLRLLARPPHRDDAMALDAESIIERRALRRRLAIWRVGAIALVGLVIVVGALAAFGGGARKPGPREAHIAKVEISGVIMDDEKRQKLLKDIDKSDAKGVLLVVNSPGGGVTASEDIYLAVRKIAEKRPVVAVVETLAASGGYIAAIAADHIVARETSITGSIGVLAQYPNFTGLLEKLGVQVESVKSSPLKAAPNGVEPTSPEARKALEALILDSYAWFKTLVSERRKLDGAGLATVVDGRVFTGRQAIGLKLVDEIGGEDQAIAWLGTQGVNVDLPVREWKPNQGGLARLGLAGMAASAADALGFPALGAALRTGGDGRPLMLDGLLALWQPSA</sequence>
<dbReference type="NCBIfam" id="TIGR00706">
    <property type="entry name" value="SppA_dom"/>
    <property type="match status" value="1"/>
</dbReference>
<dbReference type="SUPFAM" id="SSF52096">
    <property type="entry name" value="ClpP/crotonase"/>
    <property type="match status" value="1"/>
</dbReference>
<evidence type="ECO:0000259" key="6">
    <source>
        <dbReference type="Pfam" id="PF01343"/>
    </source>
</evidence>
<keyword evidence="5" id="KW-0812">Transmembrane</keyword>
<dbReference type="Gene3D" id="3.90.226.10">
    <property type="entry name" value="2-enoyl-CoA Hydratase, Chain A, domain 1"/>
    <property type="match status" value="1"/>
</dbReference>
<feature type="transmembrane region" description="Helical" evidence="5">
    <location>
        <begin position="41"/>
        <end position="63"/>
    </location>
</feature>
<evidence type="ECO:0000256" key="3">
    <source>
        <dbReference type="ARBA" id="ARBA00022801"/>
    </source>
</evidence>
<reference evidence="7" key="2">
    <citation type="submission" date="2023-01" db="EMBL/GenBank/DDBJ databases">
        <authorList>
            <person name="Sun Q."/>
            <person name="Evtushenko L."/>
        </authorList>
    </citation>
    <scope>NUCLEOTIDE SEQUENCE</scope>
    <source>
        <strain evidence="7">VKM B-1606</strain>
    </source>
</reference>
<dbReference type="PANTHER" id="PTHR42987:SF6">
    <property type="entry name" value="PROTEINASE IV"/>
    <property type="match status" value="1"/>
</dbReference>
<dbReference type="Gene3D" id="6.20.330.10">
    <property type="match status" value="1"/>
</dbReference>
<dbReference type="Proteomes" id="UP001143400">
    <property type="component" value="Unassembled WGS sequence"/>
</dbReference>
<evidence type="ECO:0000313" key="8">
    <source>
        <dbReference type="Proteomes" id="UP001143400"/>
    </source>
</evidence>
<keyword evidence="5" id="KW-1133">Transmembrane helix</keyword>
<evidence type="ECO:0000256" key="5">
    <source>
        <dbReference type="SAM" id="Phobius"/>
    </source>
</evidence>
<organism evidence="7 8">
    <name type="scientific">Methylopila capsulata</name>
    <dbReference type="NCBI Taxonomy" id="61654"/>
    <lineage>
        <taxon>Bacteria</taxon>
        <taxon>Pseudomonadati</taxon>
        <taxon>Pseudomonadota</taxon>
        <taxon>Alphaproteobacteria</taxon>
        <taxon>Hyphomicrobiales</taxon>
        <taxon>Methylopilaceae</taxon>
        <taxon>Methylopila</taxon>
    </lineage>
</organism>
<dbReference type="GO" id="GO:0008236">
    <property type="term" value="F:serine-type peptidase activity"/>
    <property type="evidence" value="ECO:0007669"/>
    <property type="project" value="UniProtKB-KW"/>
</dbReference>
<keyword evidence="2 7" id="KW-0645">Protease</keyword>
<evidence type="ECO:0000313" key="7">
    <source>
        <dbReference type="EMBL" id="GLK57042.1"/>
    </source>
</evidence>
<dbReference type="EMBL" id="BSFF01000003">
    <property type="protein sequence ID" value="GLK57042.1"/>
    <property type="molecule type" value="Genomic_DNA"/>
</dbReference>
<feature type="domain" description="Peptidase S49" evidence="6">
    <location>
        <begin position="132"/>
        <end position="277"/>
    </location>
</feature>
<dbReference type="GO" id="GO:0006508">
    <property type="term" value="P:proteolysis"/>
    <property type="evidence" value="ECO:0007669"/>
    <property type="project" value="UniProtKB-KW"/>
</dbReference>
<evidence type="ECO:0000256" key="1">
    <source>
        <dbReference type="ARBA" id="ARBA00008683"/>
    </source>
</evidence>
<gene>
    <name evidence="7" type="ORF">GCM10008170_30610</name>
</gene>
<keyword evidence="5" id="KW-0472">Membrane</keyword>
<dbReference type="Pfam" id="PF01343">
    <property type="entry name" value="Peptidase_S49"/>
    <property type="match status" value="1"/>
</dbReference>
<protein>
    <submittedName>
        <fullName evidence="7">Protease</fullName>
    </submittedName>
</protein>
<dbReference type="AlphaFoldDB" id="A0A9W6MT98"/>
<keyword evidence="4" id="KW-0720">Serine protease</keyword>
<comment type="similarity">
    <text evidence="1">Belongs to the peptidase S49 family.</text>
</comment>
<keyword evidence="3" id="KW-0378">Hydrolase</keyword>
<dbReference type="InterPro" id="IPR004635">
    <property type="entry name" value="Pept_S49_SppA"/>
</dbReference>
<dbReference type="InterPro" id="IPR029045">
    <property type="entry name" value="ClpP/crotonase-like_dom_sf"/>
</dbReference>
<dbReference type="InterPro" id="IPR002142">
    <property type="entry name" value="Peptidase_S49"/>
</dbReference>
<accession>A0A9W6MT98</accession>
<dbReference type="PANTHER" id="PTHR42987">
    <property type="entry name" value="PEPTIDASE S49"/>
    <property type="match status" value="1"/>
</dbReference>
<comment type="caution">
    <text evidence="7">The sequence shown here is derived from an EMBL/GenBank/DDBJ whole genome shotgun (WGS) entry which is preliminary data.</text>
</comment>
<reference evidence="7" key="1">
    <citation type="journal article" date="2014" name="Int. J. Syst. Evol. Microbiol.">
        <title>Complete genome sequence of Corynebacterium casei LMG S-19264T (=DSM 44701T), isolated from a smear-ripened cheese.</title>
        <authorList>
            <consortium name="US DOE Joint Genome Institute (JGI-PGF)"/>
            <person name="Walter F."/>
            <person name="Albersmeier A."/>
            <person name="Kalinowski J."/>
            <person name="Ruckert C."/>
        </authorList>
    </citation>
    <scope>NUCLEOTIDE SEQUENCE</scope>
    <source>
        <strain evidence="7">VKM B-1606</strain>
    </source>
</reference>
<dbReference type="InterPro" id="IPR047272">
    <property type="entry name" value="S49_SppA_C"/>
</dbReference>
<dbReference type="CDD" id="cd07023">
    <property type="entry name" value="S49_Sppa_N_C"/>
    <property type="match status" value="1"/>
</dbReference>
<evidence type="ECO:0000256" key="4">
    <source>
        <dbReference type="ARBA" id="ARBA00022825"/>
    </source>
</evidence>